<dbReference type="PANTHER" id="PTHR22594">
    <property type="entry name" value="ASPARTYL/LYSYL-TRNA SYNTHETASE"/>
    <property type="match status" value="1"/>
</dbReference>
<keyword evidence="3" id="KW-0547">Nucleotide-binding</keyword>
<evidence type="ECO:0000256" key="6">
    <source>
        <dbReference type="ARBA" id="ARBA00023146"/>
    </source>
</evidence>
<dbReference type="PANTHER" id="PTHR22594:SF5">
    <property type="entry name" value="ASPARTATE--TRNA LIGASE, MITOCHONDRIAL"/>
    <property type="match status" value="1"/>
</dbReference>
<dbReference type="GO" id="GO:0005739">
    <property type="term" value="C:mitochondrion"/>
    <property type="evidence" value="ECO:0007669"/>
    <property type="project" value="TreeGrafter"/>
</dbReference>
<evidence type="ECO:0000313" key="9">
    <source>
        <dbReference type="Proteomes" id="UP001378960"/>
    </source>
</evidence>
<dbReference type="PRINTS" id="PR01042">
    <property type="entry name" value="TRNASYNTHASP"/>
</dbReference>
<dbReference type="Proteomes" id="UP001378960">
    <property type="component" value="Unassembled WGS sequence"/>
</dbReference>
<keyword evidence="5" id="KW-0648">Protein biosynthesis</keyword>
<dbReference type="GO" id="GO:0005524">
    <property type="term" value="F:ATP binding"/>
    <property type="evidence" value="ECO:0007669"/>
    <property type="project" value="UniProtKB-KW"/>
</dbReference>
<evidence type="ECO:0000256" key="2">
    <source>
        <dbReference type="ARBA" id="ARBA00022598"/>
    </source>
</evidence>
<dbReference type="GO" id="GO:0006422">
    <property type="term" value="P:aspartyl-tRNA aminoacylation"/>
    <property type="evidence" value="ECO:0007669"/>
    <property type="project" value="TreeGrafter"/>
</dbReference>
<dbReference type="Gene3D" id="3.30.930.10">
    <property type="entry name" value="Bira Bifunctional Protein, Domain 2"/>
    <property type="match status" value="1"/>
</dbReference>
<evidence type="ECO:0000256" key="1">
    <source>
        <dbReference type="ARBA" id="ARBA00006303"/>
    </source>
</evidence>
<evidence type="ECO:0000313" key="8">
    <source>
        <dbReference type="EMBL" id="GMM45885.1"/>
    </source>
</evidence>
<dbReference type="Gene3D" id="3.30.1360.30">
    <property type="entry name" value="GAD-like domain"/>
    <property type="match status" value="1"/>
</dbReference>
<evidence type="ECO:0000256" key="3">
    <source>
        <dbReference type="ARBA" id="ARBA00022741"/>
    </source>
</evidence>
<dbReference type="InterPro" id="IPR004364">
    <property type="entry name" value="Aa-tRNA-synt_II"/>
</dbReference>
<dbReference type="EMBL" id="BTGB01000003">
    <property type="protein sequence ID" value="GMM45885.1"/>
    <property type="molecule type" value="Genomic_DNA"/>
</dbReference>
<feature type="domain" description="Aminoacyl-transfer RNA synthetases class-II family profile" evidence="7">
    <location>
        <begin position="180"/>
        <end position="639"/>
    </location>
</feature>
<evidence type="ECO:0000256" key="5">
    <source>
        <dbReference type="ARBA" id="ARBA00022917"/>
    </source>
</evidence>
<evidence type="ECO:0000256" key="4">
    <source>
        <dbReference type="ARBA" id="ARBA00022840"/>
    </source>
</evidence>
<keyword evidence="4" id="KW-0067">ATP-binding</keyword>
<name>A0AAV5R3N4_PICKL</name>
<gene>
    <name evidence="8" type="ORF">DAPK24_024600</name>
</gene>
<dbReference type="SUPFAM" id="SSF50249">
    <property type="entry name" value="Nucleic acid-binding proteins"/>
    <property type="match status" value="1"/>
</dbReference>
<dbReference type="SUPFAM" id="SSF55681">
    <property type="entry name" value="Class II aaRS and biotin synthetases"/>
    <property type="match status" value="1"/>
</dbReference>
<keyword evidence="2 8" id="KW-0436">Ligase</keyword>
<dbReference type="NCBIfam" id="TIGR00459">
    <property type="entry name" value="aspS_bact"/>
    <property type="match status" value="1"/>
</dbReference>
<reference evidence="8 9" key="1">
    <citation type="journal article" date="2023" name="Elife">
        <title>Identification of key yeast species and microbe-microbe interactions impacting larval growth of Drosophila in the wild.</title>
        <authorList>
            <person name="Mure A."/>
            <person name="Sugiura Y."/>
            <person name="Maeda R."/>
            <person name="Honda K."/>
            <person name="Sakurai N."/>
            <person name="Takahashi Y."/>
            <person name="Watada M."/>
            <person name="Katoh T."/>
            <person name="Gotoh A."/>
            <person name="Gotoh Y."/>
            <person name="Taniguchi I."/>
            <person name="Nakamura K."/>
            <person name="Hayashi T."/>
            <person name="Katayama T."/>
            <person name="Uemura T."/>
            <person name="Hattori Y."/>
        </authorList>
    </citation>
    <scope>NUCLEOTIDE SEQUENCE [LARGE SCALE GENOMIC DNA]</scope>
    <source>
        <strain evidence="8 9">PK-24</strain>
    </source>
</reference>
<evidence type="ECO:0000259" key="7">
    <source>
        <dbReference type="PROSITE" id="PS50862"/>
    </source>
</evidence>
<dbReference type="InterPro" id="IPR004524">
    <property type="entry name" value="Asp-tRNA-ligase_1"/>
</dbReference>
<dbReference type="AlphaFoldDB" id="A0AAV5R3N4"/>
<dbReference type="NCBIfam" id="NF001750">
    <property type="entry name" value="PRK00476.1"/>
    <property type="match status" value="1"/>
</dbReference>
<accession>A0AAV5R3N4</accession>
<keyword evidence="6" id="KW-0030">Aminoacyl-tRNA synthetase</keyword>
<protein>
    <submittedName>
        <fullName evidence="8">Aspartate--tRNA ligase</fullName>
    </submittedName>
</protein>
<dbReference type="InterPro" id="IPR002312">
    <property type="entry name" value="Asp/Asn-tRNA-synth_IIb"/>
</dbReference>
<keyword evidence="9" id="KW-1185">Reference proteome</keyword>
<proteinExistence type="inferred from homology"/>
<comment type="caution">
    <text evidence="8">The sequence shown here is derived from an EMBL/GenBank/DDBJ whole genome shotgun (WGS) entry which is preliminary data.</text>
</comment>
<dbReference type="Gene3D" id="2.40.50.140">
    <property type="entry name" value="Nucleic acid-binding proteins"/>
    <property type="match status" value="1"/>
</dbReference>
<dbReference type="HAMAP" id="MF_00044">
    <property type="entry name" value="Asp_tRNA_synth_type1"/>
    <property type="match status" value="1"/>
</dbReference>
<dbReference type="InterPro" id="IPR004115">
    <property type="entry name" value="GAD-like_sf"/>
</dbReference>
<dbReference type="InterPro" id="IPR012340">
    <property type="entry name" value="NA-bd_OB-fold"/>
</dbReference>
<dbReference type="GO" id="GO:0004815">
    <property type="term" value="F:aspartate-tRNA ligase activity"/>
    <property type="evidence" value="ECO:0007669"/>
    <property type="project" value="TreeGrafter"/>
</dbReference>
<dbReference type="Pfam" id="PF00152">
    <property type="entry name" value="tRNA-synt_2"/>
    <property type="match status" value="1"/>
</dbReference>
<dbReference type="InterPro" id="IPR045864">
    <property type="entry name" value="aa-tRNA-synth_II/BPL/LPL"/>
</dbReference>
<comment type="similarity">
    <text evidence="1">Belongs to the class-II aminoacyl-tRNA synthetase family. Type 1 subfamily.</text>
</comment>
<organism evidence="8 9">
    <name type="scientific">Pichia kluyveri</name>
    <name type="common">Yeast</name>
    <dbReference type="NCBI Taxonomy" id="36015"/>
    <lineage>
        <taxon>Eukaryota</taxon>
        <taxon>Fungi</taxon>
        <taxon>Dikarya</taxon>
        <taxon>Ascomycota</taxon>
        <taxon>Saccharomycotina</taxon>
        <taxon>Pichiomycetes</taxon>
        <taxon>Pichiales</taxon>
        <taxon>Pichiaceae</taxon>
        <taxon>Pichia</taxon>
    </lineage>
</organism>
<dbReference type="InterPro" id="IPR006195">
    <property type="entry name" value="aa-tRNA-synth_II"/>
</dbReference>
<sequence length="673" mass="77210">MLGFKHTIQNIHRRYIHITTRKCMELPEKNKTIDKFDFKQFTHTIEQVNKSFDNLINEKITINGWIEGSPRKISKSLVFAKFRDFNGEFTQIVTKSEKLSKLLRTMKPEDALSVTGTVNVKQQKNKDDKNTWELAIDNFQVLNQSNEKASQLDSLKSLGNQFPPEYRYLQLRLPYYQNALKMRARVAAITRDVLTKMSFTEIETPLLFKSTPEGAKEFLVPTRKNGYFYALPQSPQQYKQLLMASGFKGYYQIAKCFRDEDLRADRQPEFTQIDMEMSFAKGEDIQKVVETLVTNVWKDIRKVPLYKVDWENDGKLVELKEGQCFPRLNYVDALSKFGIDKPDLRSNLTFVNVSECFENVITSDEFPVIEACVLKNALNLVGEHTGKKIKLPKELFDDLEYKGRKPFIFKIRNAQELSEWTGKLPMKLNIPIDQLNSKLNLSIGDIVAVSDRSELTYENPTPLGRFRQLSIQNFPTQWRREIAKGSTPQKDLNNIFVAAWLVNFPLFSPVENGISPNEKGYPSYNYEKFESTHHPFTMAKLEDYEYLATEPLKVKGDHYDLVINGVEVGGGSRRVHDAELQTFIFQEILKITKHKELFGHLIHALESGCPPHAGLAIGFDRMCSMLLGSSNIRDVVAFPKTQAGSDPVVQSPSQVPQKTLSIYDIAVINLPEK</sequence>
<dbReference type="PROSITE" id="PS50862">
    <property type="entry name" value="AA_TRNA_LIGASE_II"/>
    <property type="match status" value="1"/>
</dbReference>